<keyword evidence="3" id="KW-1185">Reference proteome</keyword>
<evidence type="ECO:0000313" key="3">
    <source>
        <dbReference type="Proteomes" id="UP000324629"/>
    </source>
</evidence>
<feature type="transmembrane region" description="Helical" evidence="1">
    <location>
        <begin position="110"/>
        <end position="130"/>
    </location>
</feature>
<evidence type="ECO:0000256" key="1">
    <source>
        <dbReference type="SAM" id="Phobius"/>
    </source>
</evidence>
<comment type="caution">
    <text evidence="2">The sequence shown here is derived from an EMBL/GenBank/DDBJ whole genome shotgun (WGS) entry which is preliminary data.</text>
</comment>
<protein>
    <submittedName>
        <fullName evidence="2">Uncharacterized protein</fullName>
    </submittedName>
</protein>
<keyword evidence="1" id="KW-0812">Transmembrane</keyword>
<organism evidence="2 3">
    <name type="scientific">Paragonimus westermani</name>
    <dbReference type="NCBI Taxonomy" id="34504"/>
    <lineage>
        <taxon>Eukaryota</taxon>
        <taxon>Metazoa</taxon>
        <taxon>Spiralia</taxon>
        <taxon>Lophotrochozoa</taxon>
        <taxon>Platyhelminthes</taxon>
        <taxon>Trematoda</taxon>
        <taxon>Digenea</taxon>
        <taxon>Plagiorchiida</taxon>
        <taxon>Troglotremata</taxon>
        <taxon>Troglotrematidae</taxon>
        <taxon>Paragonimus</taxon>
    </lineage>
</organism>
<sequence length="135" mass="15058">MATSDYFSPLDATFLISLLMIFVLTILALSFRGDSSALENVGIEQKRGSDALVSLALIAIVVATIMELVLFSRCRNKIRLLFILIIFLNCCAFACFFGSVFLSHRLLPHFGSWLIGVCCVCFYAFLVSIIQKFIE</sequence>
<evidence type="ECO:0000313" key="2">
    <source>
        <dbReference type="EMBL" id="KAA3681970.1"/>
    </source>
</evidence>
<gene>
    <name evidence="2" type="ORF">DEA37_0015249</name>
</gene>
<feature type="transmembrane region" description="Helical" evidence="1">
    <location>
        <begin position="80"/>
        <end position="104"/>
    </location>
</feature>
<keyword evidence="1" id="KW-0472">Membrane</keyword>
<proteinExistence type="predicted"/>
<feature type="transmembrane region" description="Helical" evidence="1">
    <location>
        <begin position="51"/>
        <end position="71"/>
    </location>
</feature>
<dbReference type="AlphaFoldDB" id="A0A5J4P385"/>
<name>A0A5J4P385_9TREM</name>
<keyword evidence="1" id="KW-1133">Transmembrane helix</keyword>
<accession>A0A5J4P385</accession>
<reference evidence="2 3" key="1">
    <citation type="journal article" date="2019" name="Gigascience">
        <title>Whole-genome sequence of the oriental lung fluke Paragonimus westermani.</title>
        <authorList>
            <person name="Oey H."/>
            <person name="Zakrzewski M."/>
            <person name="Narain K."/>
            <person name="Devi K.R."/>
            <person name="Agatsuma T."/>
            <person name="Nawaratna S."/>
            <person name="Gobert G.N."/>
            <person name="Jones M.K."/>
            <person name="Ragan M.A."/>
            <person name="McManus D.P."/>
            <person name="Krause L."/>
        </authorList>
    </citation>
    <scope>NUCLEOTIDE SEQUENCE [LARGE SCALE GENOMIC DNA]</scope>
    <source>
        <strain evidence="2 3">IND2009</strain>
    </source>
</reference>
<dbReference type="EMBL" id="QNGE01000092">
    <property type="protein sequence ID" value="KAA3681970.1"/>
    <property type="molecule type" value="Genomic_DNA"/>
</dbReference>
<dbReference type="Proteomes" id="UP000324629">
    <property type="component" value="Unassembled WGS sequence"/>
</dbReference>
<feature type="transmembrane region" description="Helical" evidence="1">
    <location>
        <begin position="12"/>
        <end position="31"/>
    </location>
</feature>